<accession>A0A0T6LUU0</accession>
<gene>
    <name evidence="1" type="ORF">AQ490_19185</name>
</gene>
<dbReference type="RefSeq" id="WP_018386774.1">
    <property type="nucleotide sequence ID" value="NZ_LLZU01000010.1"/>
</dbReference>
<comment type="caution">
    <text evidence="1">The sequence shown here is derived from an EMBL/GenBank/DDBJ whole genome shotgun (WGS) entry which is preliminary data.</text>
</comment>
<protein>
    <submittedName>
        <fullName evidence="1">Uncharacterized protein</fullName>
    </submittedName>
</protein>
<organism evidence="1 2">
    <name type="scientific">Wenjunlia vitaminophila</name>
    <name type="common">Streptomyces vitaminophilus</name>
    <dbReference type="NCBI Taxonomy" id="76728"/>
    <lineage>
        <taxon>Bacteria</taxon>
        <taxon>Bacillati</taxon>
        <taxon>Actinomycetota</taxon>
        <taxon>Actinomycetes</taxon>
        <taxon>Kitasatosporales</taxon>
        <taxon>Streptomycetaceae</taxon>
        <taxon>Wenjunlia</taxon>
    </lineage>
</organism>
<keyword evidence="2" id="KW-1185">Reference proteome</keyword>
<name>A0A0T6LUU0_WENVI</name>
<dbReference type="Proteomes" id="UP000050867">
    <property type="component" value="Unassembled WGS sequence"/>
</dbReference>
<evidence type="ECO:0000313" key="2">
    <source>
        <dbReference type="Proteomes" id="UP000050867"/>
    </source>
</evidence>
<sequence>MCEYFAIRAAEGSALPLRTVSGRLRALGLRVYGAEGAWLSGDATDDMLVHAEVDRSGRLAVRADDLVVSLDVTQWCPHSRRTAEWPDAQTLRAQELLRESMARALGWDVVGRHTDR</sequence>
<dbReference type="OrthoDB" id="9932401at2"/>
<evidence type="ECO:0000313" key="1">
    <source>
        <dbReference type="EMBL" id="KRV49813.1"/>
    </source>
</evidence>
<dbReference type="EMBL" id="LLZU01000010">
    <property type="protein sequence ID" value="KRV49813.1"/>
    <property type="molecule type" value="Genomic_DNA"/>
</dbReference>
<proteinExistence type="predicted"/>
<reference evidence="1 2" key="1">
    <citation type="submission" date="2015-10" db="EMBL/GenBank/DDBJ databases">
        <title>Draft genome sequence of pyrrolomycin-producing Streptomyces vitaminophilus.</title>
        <authorList>
            <person name="Graham D.E."/>
            <person name="Mahan K.M."/>
            <person name="Klingeman D.M."/>
            <person name="Hettich R.L."/>
            <person name="Parry R.J."/>
        </authorList>
    </citation>
    <scope>NUCLEOTIDE SEQUENCE [LARGE SCALE GENOMIC DNA]</scope>
    <source>
        <strain evidence="1 2">ATCC 31673</strain>
    </source>
</reference>
<dbReference type="AlphaFoldDB" id="A0A0T6LUU0"/>